<name>A0A1H1M549_9ACTN</name>
<sequence length="575" mass="60755">MTTERTSQYVLAVTTVDDPGRERSDVAGAIVWISADLDLRDRVAAVLGRRYGADYALVAAADGPAAERELAATGHDVALVLAGLGEADTDGLAELDRLAAGHPHAVRATVVRWGDFEAAETVFAAIAVGRLEGWVFRPRSAGDEQFHLAVTELLDQRAGRREAAGEAVQVVGEPHAARSHELRDMFARNRVPTRFYPADQPDGQTLLATLGLTEPELPVVVLRFRPGQPVLTNPDAVEIAAAFGLLEPVAELGVFDVAVVGAGPAGLSAGVYASSEGLRTVVVEPLAMGGQAGTSSLIRNYLGFPRGISGSRLAAHAYEQAWSFGTTFLWSRHVTGITADEDQRVLHLSDGAELRSRAVVVASGAEWRRLDVPALDPLLGHGVFYGAPVTEALGVAGKDVYILGGGNSAGQAAVFLSRFARSVTVVIRKDSLASSMSDYLIREIDALPTVAVHPRVQVVDARGEQTLEALVLEDVRSHERTEVHADALFVMIGSVPHTDFLGADVARDRWGFVLTGPDAAVDGHVPLLFESSLPGVFAAGDVLHGSVKRVASAVGAGATVVSMVHQYLQALDQPS</sequence>
<dbReference type="AlphaFoldDB" id="A0A1H1M549"/>
<dbReference type="EMBL" id="LT629749">
    <property type="protein sequence ID" value="SDR81866.1"/>
    <property type="molecule type" value="Genomic_DNA"/>
</dbReference>
<dbReference type="PANTHER" id="PTHR48105">
    <property type="entry name" value="THIOREDOXIN REDUCTASE 1-RELATED-RELATED"/>
    <property type="match status" value="1"/>
</dbReference>
<dbReference type="PRINTS" id="PR00469">
    <property type="entry name" value="PNDRDTASEII"/>
</dbReference>
<dbReference type="InterPro" id="IPR036188">
    <property type="entry name" value="FAD/NAD-bd_sf"/>
</dbReference>
<evidence type="ECO:0000256" key="1">
    <source>
        <dbReference type="ARBA" id="ARBA00022630"/>
    </source>
</evidence>
<dbReference type="GO" id="GO:0004791">
    <property type="term" value="F:thioredoxin-disulfide reductase (NADPH) activity"/>
    <property type="evidence" value="ECO:0007669"/>
    <property type="project" value="UniProtKB-EC"/>
</dbReference>
<evidence type="ECO:0000256" key="3">
    <source>
        <dbReference type="ARBA" id="ARBA00048132"/>
    </source>
</evidence>
<evidence type="ECO:0000259" key="4">
    <source>
        <dbReference type="Pfam" id="PF07992"/>
    </source>
</evidence>
<accession>A0A1H1M549</accession>
<keyword evidence="1" id="KW-0285">Flavoprotein</keyword>
<reference evidence="5 6" key="1">
    <citation type="submission" date="2016-10" db="EMBL/GenBank/DDBJ databases">
        <authorList>
            <person name="de Groot N.N."/>
        </authorList>
    </citation>
    <scope>NUCLEOTIDE SEQUENCE [LARGE SCALE GENOMIC DNA]</scope>
    <source>
        <strain evidence="5 6">DSM 21741</strain>
    </source>
</reference>
<dbReference type="InterPro" id="IPR050097">
    <property type="entry name" value="Ferredoxin-NADP_redctase_2"/>
</dbReference>
<dbReference type="STRING" id="546871.SAMN04488543_0548"/>
<evidence type="ECO:0000256" key="2">
    <source>
        <dbReference type="ARBA" id="ARBA00023002"/>
    </source>
</evidence>
<feature type="domain" description="FAD/NAD(P)-binding" evidence="4">
    <location>
        <begin position="255"/>
        <end position="557"/>
    </location>
</feature>
<protein>
    <submittedName>
        <fullName evidence="5">Thioredoxin reductase (NADPH)</fullName>
    </submittedName>
</protein>
<proteinExistence type="predicted"/>
<dbReference type="Pfam" id="PF07992">
    <property type="entry name" value="Pyr_redox_2"/>
    <property type="match status" value="1"/>
</dbReference>
<evidence type="ECO:0000313" key="6">
    <source>
        <dbReference type="Proteomes" id="UP000199092"/>
    </source>
</evidence>
<dbReference type="Gene3D" id="3.50.50.60">
    <property type="entry name" value="FAD/NAD(P)-binding domain"/>
    <property type="match status" value="2"/>
</dbReference>
<organism evidence="5 6">
    <name type="scientific">Friedmanniella luteola</name>
    <dbReference type="NCBI Taxonomy" id="546871"/>
    <lineage>
        <taxon>Bacteria</taxon>
        <taxon>Bacillati</taxon>
        <taxon>Actinomycetota</taxon>
        <taxon>Actinomycetes</taxon>
        <taxon>Propionibacteriales</taxon>
        <taxon>Nocardioidaceae</taxon>
        <taxon>Friedmanniella</taxon>
    </lineage>
</organism>
<dbReference type="InterPro" id="IPR023753">
    <property type="entry name" value="FAD/NAD-binding_dom"/>
</dbReference>
<comment type="catalytic activity">
    <reaction evidence="3">
        <text>[thioredoxin]-dithiol + NADP(+) = [thioredoxin]-disulfide + NADPH + H(+)</text>
        <dbReference type="Rhea" id="RHEA:20345"/>
        <dbReference type="Rhea" id="RHEA-COMP:10698"/>
        <dbReference type="Rhea" id="RHEA-COMP:10700"/>
        <dbReference type="ChEBI" id="CHEBI:15378"/>
        <dbReference type="ChEBI" id="CHEBI:29950"/>
        <dbReference type="ChEBI" id="CHEBI:50058"/>
        <dbReference type="ChEBI" id="CHEBI:57783"/>
        <dbReference type="ChEBI" id="CHEBI:58349"/>
        <dbReference type="EC" id="1.8.1.9"/>
    </reaction>
</comment>
<dbReference type="Proteomes" id="UP000199092">
    <property type="component" value="Chromosome I"/>
</dbReference>
<keyword evidence="2" id="KW-0560">Oxidoreductase</keyword>
<evidence type="ECO:0000313" key="5">
    <source>
        <dbReference type="EMBL" id="SDR81866.1"/>
    </source>
</evidence>
<dbReference type="SUPFAM" id="SSF51905">
    <property type="entry name" value="FAD/NAD(P)-binding domain"/>
    <property type="match status" value="1"/>
</dbReference>
<gene>
    <name evidence="5" type="ORF">SAMN04488543_0548</name>
</gene>
<dbReference type="PRINTS" id="PR00368">
    <property type="entry name" value="FADPNR"/>
</dbReference>
<keyword evidence="6" id="KW-1185">Reference proteome</keyword>